<dbReference type="InterPro" id="IPR013096">
    <property type="entry name" value="Cupin_2"/>
</dbReference>
<dbReference type="PANTHER" id="PTHR36114:SF1">
    <property type="entry name" value="16.7 KDA PROTEIN IN WHIE LOCUS"/>
    <property type="match status" value="1"/>
</dbReference>
<dbReference type="Pfam" id="PF07883">
    <property type="entry name" value="Cupin_2"/>
    <property type="match status" value="1"/>
</dbReference>
<dbReference type="AlphaFoldDB" id="A0A0A0BBF2"/>
<accession>A0A0A0BBF2</accession>
<evidence type="ECO:0000313" key="2">
    <source>
        <dbReference type="EMBL" id="KGM05938.1"/>
    </source>
</evidence>
<comment type="caution">
    <text evidence="2">The sequence shown here is derived from an EMBL/GenBank/DDBJ whole genome shotgun (WGS) entry which is preliminary data.</text>
</comment>
<dbReference type="STRING" id="392484.LP43_2502"/>
<sequence length="120" mass="13511">MTSNIKKYDPEREYFFVEGCYINELSNGGLDPDVSIAQARVTPGVTTQWHRLNGTTERYVILDGEGEVEVGDCAPKQVKKGDVVIIPPQTRQRISNTGEEDLIFLAICSPRFQEKNYIDS</sequence>
<dbReference type="Gene3D" id="2.60.120.10">
    <property type="entry name" value="Jelly Rolls"/>
    <property type="match status" value="1"/>
</dbReference>
<dbReference type="SUPFAM" id="SSF51182">
    <property type="entry name" value="RmlC-like cupins"/>
    <property type="match status" value="1"/>
</dbReference>
<dbReference type="InterPro" id="IPR014710">
    <property type="entry name" value="RmlC-like_jellyroll"/>
</dbReference>
<organism evidence="2 3">
    <name type="scientific">Methylophaga thiooxydans</name>
    <dbReference type="NCBI Taxonomy" id="392484"/>
    <lineage>
        <taxon>Bacteria</taxon>
        <taxon>Pseudomonadati</taxon>
        <taxon>Pseudomonadota</taxon>
        <taxon>Gammaproteobacteria</taxon>
        <taxon>Thiotrichales</taxon>
        <taxon>Piscirickettsiaceae</taxon>
        <taxon>Methylophaga</taxon>
    </lineage>
</organism>
<evidence type="ECO:0000313" key="3">
    <source>
        <dbReference type="Proteomes" id="UP000029999"/>
    </source>
</evidence>
<dbReference type="CDD" id="cd02214">
    <property type="entry name" value="cupin_MJ1618"/>
    <property type="match status" value="1"/>
</dbReference>
<dbReference type="InterPro" id="IPR052044">
    <property type="entry name" value="PKS_Associated_Protein"/>
</dbReference>
<reference evidence="2 3" key="1">
    <citation type="submission" date="2014-09" db="EMBL/GenBank/DDBJ databases">
        <authorList>
            <person name="Grob C."/>
            <person name="Taubert M."/>
            <person name="Howat A.M."/>
            <person name="Burns O.J."/>
            <person name="Dixon J.L."/>
            <person name="Chen Y."/>
            <person name="Murrell J.C."/>
        </authorList>
    </citation>
    <scope>NUCLEOTIDE SEQUENCE [LARGE SCALE GENOMIC DNA]</scope>
    <source>
        <strain evidence="2">L4</strain>
    </source>
</reference>
<dbReference type="EMBL" id="JRQD01000007">
    <property type="protein sequence ID" value="KGM05938.1"/>
    <property type="molecule type" value="Genomic_DNA"/>
</dbReference>
<dbReference type="RefSeq" id="WP_008290274.1">
    <property type="nucleotide sequence ID" value="NZ_JRQD01000007.1"/>
</dbReference>
<protein>
    <recommendedName>
        <fullName evidence="1">Cupin type-2 domain-containing protein</fullName>
    </recommendedName>
</protein>
<dbReference type="InterPro" id="IPR011051">
    <property type="entry name" value="RmlC_Cupin_sf"/>
</dbReference>
<gene>
    <name evidence="2" type="ORF">LP43_2502</name>
</gene>
<dbReference type="PANTHER" id="PTHR36114">
    <property type="entry name" value="16.7 KDA PROTEIN IN WHIE LOCUS"/>
    <property type="match status" value="1"/>
</dbReference>
<feature type="domain" description="Cupin type-2" evidence="1">
    <location>
        <begin position="40"/>
        <end position="107"/>
    </location>
</feature>
<proteinExistence type="predicted"/>
<dbReference type="Proteomes" id="UP000029999">
    <property type="component" value="Unassembled WGS sequence"/>
</dbReference>
<evidence type="ECO:0000259" key="1">
    <source>
        <dbReference type="Pfam" id="PF07883"/>
    </source>
</evidence>
<name>A0A0A0BBF2_9GAMM</name>